<gene>
    <name evidence="2" type="ORF">HTAM1171_LOCUS6172</name>
</gene>
<accession>A0A7S2HLR1</accession>
<evidence type="ECO:0000256" key="1">
    <source>
        <dbReference type="SAM" id="MobiDB-lite"/>
    </source>
</evidence>
<proteinExistence type="predicted"/>
<reference evidence="2" key="1">
    <citation type="submission" date="2021-01" db="EMBL/GenBank/DDBJ databases">
        <authorList>
            <person name="Corre E."/>
            <person name="Pelletier E."/>
            <person name="Niang G."/>
            <person name="Scheremetjew M."/>
            <person name="Finn R."/>
            <person name="Kale V."/>
            <person name="Holt S."/>
            <person name="Cochrane G."/>
            <person name="Meng A."/>
            <person name="Brown T."/>
            <person name="Cohen L."/>
        </authorList>
    </citation>
    <scope>NUCLEOTIDE SEQUENCE</scope>
    <source>
        <strain evidence="2">CCMP826</strain>
    </source>
</reference>
<dbReference type="AlphaFoldDB" id="A0A7S2HLR1"/>
<evidence type="ECO:0000313" key="2">
    <source>
        <dbReference type="EMBL" id="CAD9493563.1"/>
    </source>
</evidence>
<name>A0A7S2HLR1_9STRA</name>
<sequence length="149" mass="16588">MATTAATSHSTTVLSTYRTLHKLIRRLPTPQQPSSLQQLRQTYKANATVPPSQIQPLLEEAGKKIAYLRIITPKDKWRGDSKSQSAETRWVYNGKGEKIQDGVGTPSHQKGKVHSNWSGGNMDPCSVKRHKQQLSRAGFVNNLHAKGLF</sequence>
<feature type="region of interest" description="Disordered" evidence="1">
    <location>
        <begin position="97"/>
        <end position="121"/>
    </location>
</feature>
<organism evidence="2">
    <name type="scientific">Helicotheca tamesis</name>
    <dbReference type="NCBI Taxonomy" id="374047"/>
    <lineage>
        <taxon>Eukaryota</taxon>
        <taxon>Sar</taxon>
        <taxon>Stramenopiles</taxon>
        <taxon>Ochrophyta</taxon>
        <taxon>Bacillariophyta</taxon>
        <taxon>Mediophyceae</taxon>
        <taxon>Lithodesmiophycidae</taxon>
        <taxon>Lithodesmiales</taxon>
        <taxon>Lithodesmiaceae</taxon>
        <taxon>Helicotheca</taxon>
    </lineage>
</organism>
<dbReference type="EMBL" id="HBGV01009944">
    <property type="protein sequence ID" value="CAD9493563.1"/>
    <property type="molecule type" value="Transcribed_RNA"/>
</dbReference>
<protein>
    <submittedName>
        <fullName evidence="2">Uncharacterized protein</fullName>
    </submittedName>
</protein>